<name>A0A378T5Q2_MORLA</name>
<evidence type="ECO:0000313" key="1">
    <source>
        <dbReference type="EMBL" id="STZ55497.1"/>
    </source>
</evidence>
<proteinExistence type="predicted"/>
<dbReference type="RefSeq" id="WP_115004535.1">
    <property type="nucleotide sequence ID" value="NZ_UGQU01000001.1"/>
</dbReference>
<dbReference type="AlphaFoldDB" id="A0A378T5Q2"/>
<accession>A0A378T5Q2</accession>
<reference evidence="1 2" key="1">
    <citation type="submission" date="2018-06" db="EMBL/GenBank/DDBJ databases">
        <authorList>
            <consortium name="Pathogen Informatics"/>
            <person name="Doyle S."/>
        </authorList>
    </citation>
    <scope>NUCLEOTIDE SEQUENCE [LARGE SCALE GENOMIC DNA]</scope>
    <source>
        <strain evidence="1 2">NCTC10359</strain>
    </source>
</reference>
<sequence>MTQSAKTATNFDLSSLHILRNEIGSVLKDAEVHLREFYDDPDQAPLLLDSANNLSQLSAIFKLIAFNGAGLLAENLSASYTLLHGNADGDEDENEILMTDISEAIMLLDRYVEFVLLKETPEPALLLPIINKLGEHLGHAVIESTTLNQNINSVIIADPQANYASLSTLGLNVRALTQAYRAGLSVMLENKDGVISDDERQKLDGMTKACALIAQHSDTLFWQSAKTITQNIANDLPLSHAKKRILVYLEQQFSDYLPIEDRRFAEMVSFACNKNKDFATLANQKYALNRVSDTKFSEMQRFLFGPNREITDTLNNLIQEQIETIKQKVDKFVRASNGMGEIGDMVSIDDIKAELNTLSQTMTLLELTDASQALTAASAQVSGWQNPTLEDLDTFLDKLLVAENAAIFLAKSHTPGAVKLPLHNREISLHQLDTSSLHQLDTSYETLVKEARSNLTAATLALTDYIADSNRDIMNLQNTPEMIRQVAGAAAFLRLSAISAQLYLLARRLENGLLDKVKTSPDNELIRISNAWADVLVAADFEFENFEENRPTNEQSILISQNSLNQLVA</sequence>
<evidence type="ECO:0008006" key="3">
    <source>
        <dbReference type="Google" id="ProtNLM"/>
    </source>
</evidence>
<dbReference type="STRING" id="477.A9309_00900"/>
<evidence type="ECO:0000313" key="2">
    <source>
        <dbReference type="Proteomes" id="UP000254437"/>
    </source>
</evidence>
<protein>
    <recommendedName>
        <fullName evidence="3">Chemotaxis protein</fullName>
    </recommendedName>
</protein>
<gene>
    <name evidence="1" type="ORF">NCTC10359_00089</name>
</gene>
<dbReference type="EMBL" id="UGQU01000001">
    <property type="protein sequence ID" value="STZ55497.1"/>
    <property type="molecule type" value="Genomic_DNA"/>
</dbReference>
<dbReference type="Proteomes" id="UP000254437">
    <property type="component" value="Unassembled WGS sequence"/>
</dbReference>
<organism evidence="1 2">
    <name type="scientific">Moraxella lacunata</name>
    <dbReference type="NCBI Taxonomy" id="477"/>
    <lineage>
        <taxon>Bacteria</taxon>
        <taxon>Pseudomonadati</taxon>
        <taxon>Pseudomonadota</taxon>
        <taxon>Gammaproteobacteria</taxon>
        <taxon>Moraxellales</taxon>
        <taxon>Moraxellaceae</taxon>
        <taxon>Moraxella</taxon>
    </lineage>
</organism>